<dbReference type="GO" id="GO:0004084">
    <property type="term" value="F:branched-chain-amino-acid transaminase activity"/>
    <property type="evidence" value="ECO:0007669"/>
    <property type="project" value="UniProtKB-EC"/>
</dbReference>
<dbReference type="NCBIfam" id="NF009897">
    <property type="entry name" value="PRK13357.1"/>
    <property type="match status" value="1"/>
</dbReference>
<gene>
    <name evidence="12" type="ORF">G6F51_010428</name>
</gene>
<name>A0A9P6Y1S4_RHIOR</name>
<dbReference type="Proteomes" id="UP000717996">
    <property type="component" value="Unassembled WGS sequence"/>
</dbReference>
<dbReference type="CDD" id="cd01557">
    <property type="entry name" value="BCAT_beta_family"/>
    <property type="match status" value="1"/>
</dbReference>
<keyword evidence="7 10" id="KW-0663">Pyridoxal phosphate</keyword>
<dbReference type="InterPro" id="IPR018300">
    <property type="entry name" value="Aminotrans_IV_CS"/>
</dbReference>
<dbReference type="NCBIfam" id="TIGR01123">
    <property type="entry name" value="ilvE_II"/>
    <property type="match status" value="1"/>
</dbReference>
<evidence type="ECO:0000256" key="2">
    <source>
        <dbReference type="ARBA" id="ARBA00005420"/>
    </source>
</evidence>
<evidence type="ECO:0000256" key="9">
    <source>
        <dbReference type="ARBA" id="ARBA00023315"/>
    </source>
</evidence>
<dbReference type="SUPFAM" id="SSF56752">
    <property type="entry name" value="D-aminoacid aminotransferase-like PLP-dependent enzymes"/>
    <property type="match status" value="1"/>
</dbReference>
<dbReference type="GO" id="GO:0008374">
    <property type="term" value="F:O-acyltransferase activity"/>
    <property type="evidence" value="ECO:0007669"/>
    <property type="project" value="InterPro"/>
</dbReference>
<comment type="similarity">
    <text evidence="2">Belongs to the diacylglycerol acyltransferase family.</text>
</comment>
<comment type="catalytic activity">
    <reaction evidence="11">
        <text>L-leucine + 2-oxoglutarate = 4-methyl-2-oxopentanoate + L-glutamate</text>
        <dbReference type="Rhea" id="RHEA:18321"/>
        <dbReference type="ChEBI" id="CHEBI:16810"/>
        <dbReference type="ChEBI" id="CHEBI:17865"/>
        <dbReference type="ChEBI" id="CHEBI:29985"/>
        <dbReference type="ChEBI" id="CHEBI:57427"/>
        <dbReference type="EC" id="2.6.1.42"/>
    </reaction>
</comment>
<reference evidence="12" key="1">
    <citation type="journal article" date="2020" name="Microb. Genom.">
        <title>Genetic diversity of clinical and environmental Mucorales isolates obtained from an investigation of mucormycosis cases among solid organ transplant recipients.</title>
        <authorList>
            <person name="Nguyen M.H."/>
            <person name="Kaul D."/>
            <person name="Muto C."/>
            <person name="Cheng S.J."/>
            <person name="Richter R.A."/>
            <person name="Bruno V.M."/>
            <person name="Liu G."/>
            <person name="Beyhan S."/>
            <person name="Sundermann A.J."/>
            <person name="Mounaud S."/>
            <person name="Pasculle A.W."/>
            <person name="Nierman W.C."/>
            <person name="Driscoll E."/>
            <person name="Cumbie R."/>
            <person name="Clancy C.J."/>
            <person name="Dupont C.L."/>
        </authorList>
    </citation>
    <scope>NUCLEOTIDE SEQUENCE</scope>
    <source>
        <strain evidence="12">GL16</strain>
    </source>
</reference>
<dbReference type="PANTHER" id="PTHR11825">
    <property type="entry name" value="SUBGROUP IIII AMINOTRANSFERASE"/>
    <property type="match status" value="1"/>
</dbReference>
<proteinExistence type="inferred from homology"/>
<dbReference type="InterPro" id="IPR043132">
    <property type="entry name" value="BCAT-like_C"/>
</dbReference>
<dbReference type="GO" id="GO:0005739">
    <property type="term" value="C:mitochondrion"/>
    <property type="evidence" value="ECO:0007669"/>
    <property type="project" value="TreeGrafter"/>
</dbReference>
<dbReference type="InterPro" id="IPR036038">
    <property type="entry name" value="Aminotransferase-like"/>
</dbReference>
<accession>A0A9P6Y1S4</accession>
<evidence type="ECO:0000256" key="10">
    <source>
        <dbReference type="RuleBase" id="RU004516"/>
    </source>
</evidence>
<dbReference type="CDD" id="cd07987">
    <property type="entry name" value="LPLAT_MGAT-like"/>
    <property type="match status" value="1"/>
</dbReference>
<comment type="similarity">
    <text evidence="3 11">Belongs to the class-IV pyridoxal-phosphate-dependent aminotransferase family.</text>
</comment>
<organism evidence="12 13">
    <name type="scientific">Rhizopus oryzae</name>
    <name type="common">Mucormycosis agent</name>
    <name type="synonym">Rhizopus arrhizus var. delemar</name>
    <dbReference type="NCBI Taxonomy" id="64495"/>
    <lineage>
        <taxon>Eukaryota</taxon>
        <taxon>Fungi</taxon>
        <taxon>Fungi incertae sedis</taxon>
        <taxon>Mucoromycota</taxon>
        <taxon>Mucoromycotina</taxon>
        <taxon>Mucoromycetes</taxon>
        <taxon>Mucorales</taxon>
        <taxon>Mucorineae</taxon>
        <taxon>Rhizopodaceae</taxon>
        <taxon>Rhizopus</taxon>
    </lineage>
</organism>
<dbReference type="Pfam" id="PF03982">
    <property type="entry name" value="DAGAT"/>
    <property type="match status" value="1"/>
</dbReference>
<keyword evidence="6 11" id="KW-0808">Transferase</keyword>
<protein>
    <recommendedName>
        <fullName evidence="11">Branched-chain-amino-acid aminotransferase</fullName>
        <ecNumber evidence="11">2.6.1.42</ecNumber>
    </recommendedName>
</protein>
<dbReference type="PANTHER" id="PTHR11825:SF44">
    <property type="entry name" value="BRANCHED-CHAIN-AMINO-ACID AMINOTRANSFERASE"/>
    <property type="match status" value="1"/>
</dbReference>
<comment type="caution">
    <text evidence="12">The sequence shown here is derived from an EMBL/GenBank/DDBJ whole genome shotgun (WGS) entry which is preliminary data.</text>
</comment>
<dbReference type="GO" id="GO:0009098">
    <property type="term" value="P:L-leucine biosynthetic process"/>
    <property type="evidence" value="ECO:0007669"/>
    <property type="project" value="TreeGrafter"/>
</dbReference>
<dbReference type="PROSITE" id="PS00770">
    <property type="entry name" value="AA_TRANSFER_CLASS_4"/>
    <property type="match status" value="1"/>
</dbReference>
<dbReference type="Gene3D" id="3.20.10.10">
    <property type="entry name" value="D-amino Acid Aminotransferase, subunit A, domain 2"/>
    <property type="match status" value="1"/>
</dbReference>
<comment type="cofactor">
    <cofactor evidence="1 10">
        <name>pyridoxal 5'-phosphate</name>
        <dbReference type="ChEBI" id="CHEBI:597326"/>
    </cofactor>
</comment>
<dbReference type="InterPro" id="IPR007130">
    <property type="entry name" value="DAGAT"/>
</dbReference>
<keyword evidence="9" id="KW-0012">Acyltransferase</keyword>
<dbReference type="FunFam" id="3.20.10.10:FF:000004">
    <property type="entry name" value="Branched-chain-amino-acid aminotransferase"/>
    <property type="match status" value="1"/>
</dbReference>
<dbReference type="InterPro" id="IPR043131">
    <property type="entry name" value="BCAT-like_N"/>
</dbReference>
<evidence type="ECO:0000256" key="6">
    <source>
        <dbReference type="ARBA" id="ARBA00022679"/>
    </source>
</evidence>
<dbReference type="OrthoDB" id="1732691at2759"/>
<comment type="catalytic activity">
    <reaction evidence="11">
        <text>L-isoleucine + 2-oxoglutarate = (S)-3-methyl-2-oxopentanoate + L-glutamate</text>
        <dbReference type="Rhea" id="RHEA:24801"/>
        <dbReference type="ChEBI" id="CHEBI:16810"/>
        <dbReference type="ChEBI" id="CHEBI:29985"/>
        <dbReference type="ChEBI" id="CHEBI:35146"/>
        <dbReference type="ChEBI" id="CHEBI:58045"/>
        <dbReference type="EC" id="2.6.1.42"/>
    </reaction>
</comment>
<evidence type="ECO:0000313" key="13">
    <source>
        <dbReference type="Proteomes" id="UP000717996"/>
    </source>
</evidence>
<dbReference type="InterPro" id="IPR001544">
    <property type="entry name" value="Aminotrans_IV"/>
</dbReference>
<evidence type="ECO:0000256" key="4">
    <source>
        <dbReference type="ARBA" id="ARBA00022576"/>
    </source>
</evidence>
<dbReference type="EMBL" id="JAANIT010002153">
    <property type="protein sequence ID" value="KAG1537342.1"/>
    <property type="molecule type" value="Genomic_DNA"/>
</dbReference>
<evidence type="ECO:0000313" key="12">
    <source>
        <dbReference type="EMBL" id="KAG1537342.1"/>
    </source>
</evidence>
<evidence type="ECO:0000256" key="5">
    <source>
        <dbReference type="ARBA" id="ARBA00022605"/>
    </source>
</evidence>
<evidence type="ECO:0000256" key="8">
    <source>
        <dbReference type="ARBA" id="ARBA00023304"/>
    </source>
</evidence>
<keyword evidence="5 11" id="KW-0028">Amino-acid biosynthesis</keyword>
<dbReference type="InterPro" id="IPR005786">
    <property type="entry name" value="B_amino_transII"/>
</dbReference>
<evidence type="ECO:0000256" key="11">
    <source>
        <dbReference type="RuleBase" id="RU004517"/>
    </source>
</evidence>
<evidence type="ECO:0000256" key="7">
    <source>
        <dbReference type="ARBA" id="ARBA00022898"/>
    </source>
</evidence>
<dbReference type="AlphaFoldDB" id="A0A9P6Y1S4"/>
<keyword evidence="4 11" id="KW-0032">Aminotransferase</keyword>
<dbReference type="EC" id="2.6.1.42" evidence="11"/>
<dbReference type="Gene3D" id="3.30.470.10">
    <property type="match status" value="1"/>
</dbReference>
<dbReference type="Pfam" id="PF01063">
    <property type="entry name" value="Aminotran_4"/>
    <property type="match status" value="1"/>
</dbReference>
<sequence length="604" mass="67689">MDSFKTFYADQLQVERAKRLKPLVPEDELEFGKYFTDHMISIEWDNKHGWSAPDIKPYGKLELEPSAVCFEGMKAYRDKDGQIRLFRPEMNMARLNRSSARLGMPTFESEELIKVISKYLSIEDRWISSKRGYSLYLRPTIIGTQNALGVRVPDKALLFVIASPVGPYFSTGFKAVSLLASTDYVRAWPNGTGDSKVGGNYAPCVKPAGIAAENGYQQNLWLFGEDDQVTEAGTMNFFMYWKNPDSGGHELITPPLNGLILPGVNRDSIIQLVKTWEKETGIVVKEEEIRMKDIIQASKEGRLIEMFGAGTACIVSPIKCIGYKGQDIHIPLDPSEPESEAGPLTKRINEAILDIQYGVEAELDPEKNYLLGYHPHGIISMGAFANFATEATGFSKLFPGIKPSLLTLAQNFRIPIYRDLILALGMASVSRTSCESILSSDPGRSIVIVIGGAAESLNARPGFSDLVLKKRLGFIRIAIRHGSPLVPVFSFGENDLYDQLENDENSKLFMMQKKFQSIVGWALPLFHARGIFNYDIGIVPFRHQIATVVGKPIPVPVLEDRQTEPTKEQLLAVQDLYIKELQRIYDKYKDTYAVDRKQDLRIVN</sequence>
<dbReference type="InterPro" id="IPR033939">
    <property type="entry name" value="BCAT_family"/>
</dbReference>
<comment type="catalytic activity">
    <reaction evidence="11">
        <text>L-valine + 2-oxoglutarate = 3-methyl-2-oxobutanoate + L-glutamate</text>
        <dbReference type="Rhea" id="RHEA:24813"/>
        <dbReference type="ChEBI" id="CHEBI:11851"/>
        <dbReference type="ChEBI" id="CHEBI:16810"/>
        <dbReference type="ChEBI" id="CHEBI:29985"/>
        <dbReference type="ChEBI" id="CHEBI:57762"/>
        <dbReference type="EC" id="2.6.1.42"/>
    </reaction>
</comment>
<evidence type="ECO:0000256" key="1">
    <source>
        <dbReference type="ARBA" id="ARBA00001933"/>
    </source>
</evidence>
<evidence type="ECO:0000256" key="3">
    <source>
        <dbReference type="ARBA" id="ARBA00009320"/>
    </source>
</evidence>
<keyword evidence="8 11" id="KW-0100">Branched-chain amino acid biosynthesis</keyword>
<dbReference type="GO" id="GO:0009099">
    <property type="term" value="P:L-valine biosynthetic process"/>
    <property type="evidence" value="ECO:0007669"/>
    <property type="project" value="TreeGrafter"/>
</dbReference>